<keyword evidence="7" id="KW-0997">Cell inner membrane</keyword>
<dbReference type="Pfam" id="PF03739">
    <property type="entry name" value="LptF_LptG"/>
    <property type="match status" value="1"/>
</dbReference>
<comment type="subcellular location">
    <subcellularLocation>
        <location evidence="2">Cell inner membrane</location>
        <topology evidence="2">Multi-pass membrane protein</topology>
    </subcellularLocation>
</comment>
<dbReference type="AlphaFoldDB" id="Q1N2B0"/>
<reference evidence="13 14" key="1">
    <citation type="submission" date="2006-03" db="EMBL/GenBank/DDBJ databases">
        <authorList>
            <person name="Pinhassi J."/>
            <person name="Pedros-Alio C."/>
            <person name="Ferriera S."/>
            <person name="Johnson J."/>
            <person name="Kravitz S."/>
            <person name="Halpern A."/>
            <person name="Remington K."/>
            <person name="Beeson K."/>
            <person name="Tran B."/>
            <person name="Rogers Y.-H."/>
            <person name="Friedman R."/>
            <person name="Venter J.C."/>
        </authorList>
    </citation>
    <scope>NUCLEOTIDE SEQUENCE [LARGE SCALE GENOMIC DNA]</scope>
    <source>
        <strain evidence="13 14">RED65</strain>
    </source>
</reference>
<evidence type="ECO:0000256" key="5">
    <source>
        <dbReference type="ARBA" id="ARBA00022448"/>
    </source>
</evidence>
<evidence type="ECO:0000256" key="9">
    <source>
        <dbReference type="ARBA" id="ARBA00022989"/>
    </source>
</evidence>
<keyword evidence="5" id="KW-0813">Transport</keyword>
<evidence type="ECO:0000256" key="6">
    <source>
        <dbReference type="ARBA" id="ARBA00022475"/>
    </source>
</evidence>
<evidence type="ECO:0000256" key="1">
    <source>
        <dbReference type="ARBA" id="ARBA00002265"/>
    </source>
</evidence>
<protein>
    <recommendedName>
        <fullName evidence="4">Lipopolysaccharide export system permease protein LptF</fullName>
    </recommendedName>
</protein>
<accession>Q1N2B0</accession>
<organism evidence="13 14">
    <name type="scientific">Bermanella marisrubri</name>
    <dbReference type="NCBI Taxonomy" id="207949"/>
    <lineage>
        <taxon>Bacteria</taxon>
        <taxon>Pseudomonadati</taxon>
        <taxon>Pseudomonadota</taxon>
        <taxon>Gammaproteobacteria</taxon>
        <taxon>Oceanospirillales</taxon>
        <taxon>Oceanospirillaceae</taxon>
        <taxon>Bermanella</taxon>
    </lineage>
</organism>
<feature type="transmembrane region" description="Helical" evidence="12">
    <location>
        <begin position="233"/>
        <end position="254"/>
    </location>
</feature>
<proteinExistence type="inferred from homology"/>
<keyword evidence="14" id="KW-1185">Reference proteome</keyword>
<dbReference type="EMBL" id="AAQH01000008">
    <property type="protein sequence ID" value="EAT12254.1"/>
    <property type="molecule type" value="Genomic_DNA"/>
</dbReference>
<keyword evidence="8 12" id="KW-0812">Transmembrane</keyword>
<dbReference type="Proteomes" id="UP000004263">
    <property type="component" value="Unassembled WGS sequence"/>
</dbReference>
<evidence type="ECO:0000256" key="4">
    <source>
        <dbReference type="ARBA" id="ARBA00014213"/>
    </source>
</evidence>
<evidence type="ECO:0000256" key="7">
    <source>
        <dbReference type="ARBA" id="ARBA00022519"/>
    </source>
</evidence>
<feature type="transmembrane region" description="Helical" evidence="12">
    <location>
        <begin position="28"/>
        <end position="47"/>
    </location>
</feature>
<sequence>MVIHLNKAVAGIIPPEAVFYTILYNSPGFLQLILPLGFYISILLVYGRMHSENEMTVLYATGFGPKQVFRITMAPVTVMMLLIGFLSLYLAPTAADKLDRYLQEQQQESEFSFVTPGRFNALGKGGEKVSYAEDLSADRKQMQQVFMADGNVLLLAESGQQFVDPNSGSRYLELNNGKRFSGVPGDPNFEAMSFDRYAVKIAEESDVAKKARYEAVSTMELLDREHRVYKARLHYRIGLFILVPIIVIMAFPLSHVKPRQGRYGKMLPAVVLYMVYYTTLITARKWMEQGDTPEWLGLWWLHGIFLSIGLMLMYWPVIQLKRQAKKRAAITPAPVGEGHA</sequence>
<comment type="similarity">
    <text evidence="3">Belongs to the LptF/LptG family.</text>
</comment>
<keyword evidence="10 12" id="KW-0472">Membrane</keyword>
<evidence type="ECO:0000256" key="8">
    <source>
        <dbReference type="ARBA" id="ARBA00022692"/>
    </source>
</evidence>
<dbReference type="InterPro" id="IPR005495">
    <property type="entry name" value="LptG/LptF_permease"/>
</dbReference>
<name>Q1N2B0_9GAMM</name>
<keyword evidence="6" id="KW-1003">Cell membrane</keyword>
<dbReference type="STRING" id="207949.RED65_15483"/>
<dbReference type="HOGENOM" id="CLU_028799_0_2_6"/>
<dbReference type="PANTHER" id="PTHR33529:SF7">
    <property type="entry name" value="LIPOPOLYSACCHARIDE EXPORT SYSTEM PERMEASE PROTEIN LPTF"/>
    <property type="match status" value="1"/>
</dbReference>
<feature type="transmembrane region" description="Helical" evidence="12">
    <location>
        <begin position="68"/>
        <end position="91"/>
    </location>
</feature>
<gene>
    <name evidence="13" type="ORF">RED65_15483</name>
</gene>
<evidence type="ECO:0000313" key="13">
    <source>
        <dbReference type="EMBL" id="EAT12254.1"/>
    </source>
</evidence>
<evidence type="ECO:0000256" key="10">
    <source>
        <dbReference type="ARBA" id="ARBA00023136"/>
    </source>
</evidence>
<dbReference type="NCBIfam" id="TIGR04407">
    <property type="entry name" value="LptF_YjgP"/>
    <property type="match status" value="1"/>
</dbReference>
<dbReference type="InterPro" id="IPR030922">
    <property type="entry name" value="LptF"/>
</dbReference>
<comment type="caution">
    <text evidence="13">The sequence shown here is derived from an EMBL/GenBank/DDBJ whole genome shotgun (WGS) entry which is preliminary data.</text>
</comment>
<evidence type="ECO:0000256" key="2">
    <source>
        <dbReference type="ARBA" id="ARBA00004429"/>
    </source>
</evidence>
<dbReference type="GO" id="GO:0043190">
    <property type="term" value="C:ATP-binding cassette (ABC) transporter complex"/>
    <property type="evidence" value="ECO:0007669"/>
    <property type="project" value="InterPro"/>
</dbReference>
<evidence type="ECO:0000256" key="11">
    <source>
        <dbReference type="ARBA" id="ARBA00026081"/>
    </source>
</evidence>
<dbReference type="GO" id="GO:0055085">
    <property type="term" value="P:transmembrane transport"/>
    <property type="evidence" value="ECO:0007669"/>
    <property type="project" value="InterPro"/>
</dbReference>
<dbReference type="PANTHER" id="PTHR33529">
    <property type="entry name" value="SLR0882 PROTEIN-RELATED"/>
    <property type="match status" value="1"/>
</dbReference>
<comment type="function">
    <text evidence="1">Part of the ABC transporter complex LptBFG involved in the translocation of lipopolysaccharide (LPS) from the inner membrane to the outer membrane.</text>
</comment>
<dbReference type="GO" id="GO:0015920">
    <property type="term" value="P:lipopolysaccharide transport"/>
    <property type="evidence" value="ECO:0007669"/>
    <property type="project" value="TreeGrafter"/>
</dbReference>
<evidence type="ECO:0000313" key="14">
    <source>
        <dbReference type="Proteomes" id="UP000004263"/>
    </source>
</evidence>
<feature type="transmembrane region" description="Helical" evidence="12">
    <location>
        <begin position="266"/>
        <end position="287"/>
    </location>
</feature>
<evidence type="ECO:0000256" key="3">
    <source>
        <dbReference type="ARBA" id="ARBA00007725"/>
    </source>
</evidence>
<comment type="subunit">
    <text evidence="11">Component of the lipopolysaccharide transport and assembly complex. The LptBFG transporter is composed of two ATP-binding proteins (LptB) and two transmembrane proteins (LptF and LptG).</text>
</comment>
<evidence type="ECO:0000256" key="12">
    <source>
        <dbReference type="SAM" id="Phobius"/>
    </source>
</evidence>
<keyword evidence="9 12" id="KW-1133">Transmembrane helix</keyword>
<feature type="transmembrane region" description="Helical" evidence="12">
    <location>
        <begin position="299"/>
        <end position="317"/>
    </location>
</feature>